<protein>
    <submittedName>
        <fullName evidence="1">Uncharacterized protein</fullName>
    </submittedName>
</protein>
<dbReference type="RefSeq" id="WP_066200917.1">
    <property type="nucleotide sequence ID" value="NZ_JARMMB010000048.1"/>
</dbReference>
<gene>
    <name evidence="1" type="ORF">CWS20_26175</name>
</gene>
<evidence type="ECO:0000313" key="2">
    <source>
        <dbReference type="Proteomes" id="UP000233343"/>
    </source>
</evidence>
<name>A0A2N0Z943_9BACI</name>
<reference evidence="1 2" key="1">
    <citation type="journal article" date="2010" name="Int. J. Syst. Evol. Microbiol.">
        <title>Bacillus horneckiae sp. nov., isolated from a spacecraft-assembly clean room.</title>
        <authorList>
            <person name="Vaishampayan P."/>
            <person name="Probst A."/>
            <person name="Krishnamurthi S."/>
            <person name="Ghosh S."/>
            <person name="Osman S."/>
            <person name="McDowall A."/>
            <person name="Ruckmani A."/>
            <person name="Mayilraj S."/>
            <person name="Venkateswaran K."/>
        </authorList>
    </citation>
    <scope>NUCLEOTIDE SEQUENCE [LARGE SCALE GENOMIC DNA]</scope>
    <source>
        <strain evidence="2">1PO1SC</strain>
    </source>
</reference>
<keyword evidence="2" id="KW-1185">Reference proteome</keyword>
<sequence>MLKIGVSHSFEKLLNNSIINFKPAKEVIIATFGKQYIQVIDRMQIFENGQDDLLHNGEIVLLNELSEIKLGMR</sequence>
<comment type="caution">
    <text evidence="1">The sequence shown here is derived from an EMBL/GenBank/DDBJ whole genome shotgun (WGS) entry which is preliminary data.</text>
</comment>
<organism evidence="1 2">
    <name type="scientific">Cytobacillus horneckiae</name>
    <dbReference type="NCBI Taxonomy" id="549687"/>
    <lineage>
        <taxon>Bacteria</taxon>
        <taxon>Bacillati</taxon>
        <taxon>Bacillota</taxon>
        <taxon>Bacilli</taxon>
        <taxon>Bacillales</taxon>
        <taxon>Bacillaceae</taxon>
        <taxon>Cytobacillus</taxon>
    </lineage>
</organism>
<evidence type="ECO:0000313" key="1">
    <source>
        <dbReference type="EMBL" id="PKG26026.1"/>
    </source>
</evidence>
<accession>A0A2N0Z943</accession>
<dbReference type="Proteomes" id="UP000233343">
    <property type="component" value="Unassembled WGS sequence"/>
</dbReference>
<proteinExistence type="predicted"/>
<dbReference type="AlphaFoldDB" id="A0A2N0Z943"/>
<dbReference type="EMBL" id="PISD01000081">
    <property type="protein sequence ID" value="PKG26026.1"/>
    <property type="molecule type" value="Genomic_DNA"/>
</dbReference>